<comment type="similarity">
    <text evidence="1">Belongs to the AB hydrolase superfamily.</text>
</comment>
<keyword evidence="2" id="KW-0378">Hydrolase</keyword>
<dbReference type="PRINTS" id="PR00412">
    <property type="entry name" value="EPOXHYDRLASE"/>
</dbReference>
<feature type="domain" description="AB hydrolase-1" evidence="3">
    <location>
        <begin position="52"/>
        <end position="292"/>
    </location>
</feature>
<dbReference type="PANTHER" id="PTHR46118">
    <property type="entry name" value="PROTEIN ABHD11"/>
    <property type="match status" value="1"/>
</dbReference>
<dbReference type="SUPFAM" id="SSF53474">
    <property type="entry name" value="alpha/beta-Hydrolases"/>
    <property type="match status" value="1"/>
</dbReference>
<reference evidence="4 5" key="1">
    <citation type="journal article" date="2023" name="Nat. Commun.">
        <title>Origin of minicircular mitochondrial genomes in red algae.</title>
        <authorList>
            <person name="Lee Y."/>
            <person name="Cho C.H."/>
            <person name="Lee Y.M."/>
            <person name="Park S.I."/>
            <person name="Yang J.H."/>
            <person name="West J.A."/>
            <person name="Bhattacharya D."/>
            <person name="Yoon H.S."/>
        </authorList>
    </citation>
    <scope>NUCLEOTIDE SEQUENCE [LARGE SCALE GENOMIC DNA]</scope>
    <source>
        <strain evidence="4 5">CCMP1338</strain>
        <tissue evidence="4">Whole cell</tissue>
    </source>
</reference>
<evidence type="ECO:0000256" key="1">
    <source>
        <dbReference type="ARBA" id="ARBA00008645"/>
    </source>
</evidence>
<evidence type="ECO:0000256" key="2">
    <source>
        <dbReference type="ARBA" id="ARBA00022801"/>
    </source>
</evidence>
<comment type="caution">
    <text evidence="4">The sequence shown here is derived from an EMBL/GenBank/DDBJ whole genome shotgun (WGS) entry which is preliminary data.</text>
</comment>
<name>A0AAV8V2S4_9RHOD</name>
<dbReference type="Proteomes" id="UP001157974">
    <property type="component" value="Unassembled WGS sequence"/>
</dbReference>
<dbReference type="GO" id="GO:0052689">
    <property type="term" value="F:carboxylic ester hydrolase activity"/>
    <property type="evidence" value="ECO:0007669"/>
    <property type="project" value="TreeGrafter"/>
</dbReference>
<keyword evidence="5" id="KW-1185">Reference proteome</keyword>
<dbReference type="EMBL" id="JAMWBK010000002">
    <property type="protein sequence ID" value="KAJ8907687.1"/>
    <property type="molecule type" value="Genomic_DNA"/>
</dbReference>
<sequence length="317" mass="35813">MKRFLLARGASRYGGWSNIFKRHLQSNGFEGQVQLKHNFFASKVAPKHKQSPVLFIHGLLASGRTYRSFVKRKDFVPDREVYTIDLRNHGDSPHAQRMDIRTLASDVLAFLDGQELKQISLIGHSLGGKVAMVLALEFPERVKELVVLDMPPGKTTGKMRNVNSAIQAMYNVDFHGLGDQRDVEQVLQRNGIEDRRLRRFLLTNLAGAKDDTDDQKLSWKVNIQSIQDSVDQLQSFPEFRTGTTYNKPALFVFGSKSPLSTAKNEERIRRLFPQATVIEVAEAGHWLQDDEPKRTCEVVNSFLSEQGQQQQCSGGDG</sequence>
<evidence type="ECO:0000313" key="5">
    <source>
        <dbReference type="Proteomes" id="UP001157974"/>
    </source>
</evidence>
<organism evidence="4 5">
    <name type="scientific">Rhodosorus marinus</name>
    <dbReference type="NCBI Taxonomy" id="101924"/>
    <lineage>
        <taxon>Eukaryota</taxon>
        <taxon>Rhodophyta</taxon>
        <taxon>Stylonematophyceae</taxon>
        <taxon>Stylonematales</taxon>
        <taxon>Stylonemataceae</taxon>
        <taxon>Rhodosorus</taxon>
    </lineage>
</organism>
<evidence type="ECO:0000313" key="4">
    <source>
        <dbReference type="EMBL" id="KAJ8907687.1"/>
    </source>
</evidence>
<dbReference type="AlphaFoldDB" id="A0AAV8V2S4"/>
<protein>
    <recommendedName>
        <fullName evidence="3">AB hydrolase-1 domain-containing protein</fullName>
    </recommendedName>
</protein>
<proteinExistence type="inferred from homology"/>
<gene>
    <name evidence="4" type="ORF">NDN08_007794</name>
</gene>
<dbReference type="PANTHER" id="PTHR46118:SF4">
    <property type="entry name" value="PROTEIN ABHD11"/>
    <property type="match status" value="1"/>
</dbReference>
<dbReference type="Pfam" id="PF00561">
    <property type="entry name" value="Abhydrolase_1"/>
    <property type="match status" value="1"/>
</dbReference>
<dbReference type="InterPro" id="IPR000073">
    <property type="entry name" value="AB_hydrolase_1"/>
</dbReference>
<accession>A0AAV8V2S4</accession>
<dbReference type="InterPro" id="IPR029058">
    <property type="entry name" value="AB_hydrolase_fold"/>
</dbReference>
<evidence type="ECO:0000259" key="3">
    <source>
        <dbReference type="Pfam" id="PF00561"/>
    </source>
</evidence>
<dbReference type="Gene3D" id="3.40.50.1820">
    <property type="entry name" value="alpha/beta hydrolase"/>
    <property type="match status" value="1"/>
</dbReference>
<dbReference type="InterPro" id="IPR000639">
    <property type="entry name" value="Epox_hydrolase-like"/>
</dbReference>